<dbReference type="GO" id="GO:0043531">
    <property type="term" value="F:ADP binding"/>
    <property type="evidence" value="ECO:0007669"/>
    <property type="project" value="InterPro"/>
</dbReference>
<evidence type="ECO:0000313" key="6">
    <source>
        <dbReference type="RefSeq" id="XP_010263758.1"/>
    </source>
</evidence>
<dbReference type="Gene3D" id="3.80.10.10">
    <property type="entry name" value="Ribonuclease Inhibitor"/>
    <property type="match status" value="1"/>
</dbReference>
<dbReference type="InterPro" id="IPR027417">
    <property type="entry name" value="P-loop_NTPase"/>
</dbReference>
<dbReference type="GO" id="GO:0006952">
    <property type="term" value="P:defense response"/>
    <property type="evidence" value="ECO:0007669"/>
    <property type="project" value="UniProtKB-KW"/>
</dbReference>
<evidence type="ECO:0000313" key="5">
    <source>
        <dbReference type="Proteomes" id="UP000189703"/>
    </source>
</evidence>
<dbReference type="InterPro" id="IPR002182">
    <property type="entry name" value="NB-ARC"/>
</dbReference>
<evidence type="ECO:0000256" key="2">
    <source>
        <dbReference type="ARBA" id="ARBA00022737"/>
    </source>
</evidence>
<dbReference type="Gene3D" id="3.40.50.300">
    <property type="entry name" value="P-loop containing nucleotide triphosphate hydrolases"/>
    <property type="match status" value="1"/>
</dbReference>
<dbReference type="Gene3D" id="1.10.8.430">
    <property type="entry name" value="Helical domain of apoptotic protease-activating factors"/>
    <property type="match status" value="1"/>
</dbReference>
<dbReference type="InterPro" id="IPR008808">
    <property type="entry name" value="Powdery_mildew-R_dom"/>
</dbReference>
<feature type="domain" description="RPW8" evidence="4">
    <location>
        <begin position="1"/>
        <end position="149"/>
    </location>
</feature>
<dbReference type="OrthoDB" id="1357022at2759"/>
<reference evidence="6" key="1">
    <citation type="submission" date="2025-08" db="UniProtKB">
        <authorList>
            <consortium name="RefSeq"/>
        </authorList>
    </citation>
    <scope>IDENTIFICATION</scope>
</reference>
<accession>A0A1U8ADZ7</accession>
<sequence length="821" mass="93750">MAVNDFFAGEIAVELIKQLLGTCKRYTLCKPNAEQLRRTLEELLPIIQEIKYSGVELTQIRQSQLDRFSEILCQGLDLSKKVLACSRWNVYKNLKLAKKMEKLEKMVAVFINGSMQAHILADVHHVRFESAERFDRLEGQLAAMKLGVSGDGWSENAVSKVEENEMDVDCSINWGVGMVLGKKKVKEMLIGRDDLRVVGICGIGGSGKTTLAREIYRDEQVRSYFNNRIFFITVTNSPNLEELKLQLWKKITGNHRSGFGAPDVPVPQLNVQYNWMLTERTLVVLDDVWSLSTLKHLIFRIPGYKTLVVSRSKFPATVIDCSYELELLRETEAMSLFCYSAFGQKSFPLDANEKLVEQVVRECKGLPLALKVIGASLRDQPEIFWKSANNRLSRSEPICDSHEIDLLKRMEISTESLSDKGRECFLDLGSFPEDKKIPVNVLINMWEEIRDIDEAEIFAILIELSEKYLITLVKDGRAGDIYSSYFETSVTQHDVLRDLSLHLSNYNSLNERKRLLMPRREEGLPKEWKRNRDKPFEAQIVSINIGQMGEMDWFHMDFPKAEVLILNFSSNEYFLPPFIERMSELRALIVVNNGIENAVLHNTRIFSSLGNLRSLWLEKIILPRLDNTTFPLQNLCKTTLVLCKVNEGLNGTDFPMLFPRLSEFTMDHCVDLIELPSSICRVCSLKSLSITNCHSLQELPIELGALKSLEILRIYACPGLKRFPPGICELGSLSYLDISQCVGLRSLPDRIGRLVRLEKIDMRDCMQIRSLPGSTGSLRSLRRVICDEEVAVLWKEVELEALPDLRVQVPQTCYSLDWLTE</sequence>
<dbReference type="PROSITE" id="PS51153">
    <property type="entry name" value="RPW8"/>
    <property type="match status" value="1"/>
</dbReference>
<dbReference type="InterPro" id="IPR055414">
    <property type="entry name" value="LRR_R13L4/SHOC2-like"/>
</dbReference>
<organism evidence="5 6">
    <name type="scientific">Nelumbo nucifera</name>
    <name type="common">Sacred lotus</name>
    <dbReference type="NCBI Taxonomy" id="4432"/>
    <lineage>
        <taxon>Eukaryota</taxon>
        <taxon>Viridiplantae</taxon>
        <taxon>Streptophyta</taxon>
        <taxon>Embryophyta</taxon>
        <taxon>Tracheophyta</taxon>
        <taxon>Spermatophyta</taxon>
        <taxon>Magnoliopsida</taxon>
        <taxon>Proteales</taxon>
        <taxon>Nelumbonaceae</taxon>
        <taxon>Nelumbo</taxon>
    </lineage>
</organism>
<protein>
    <submittedName>
        <fullName evidence="6">Probable disease resistance protein At4g33300</fullName>
    </submittedName>
</protein>
<keyword evidence="2" id="KW-0677">Repeat</keyword>
<dbReference type="Proteomes" id="UP000189703">
    <property type="component" value="Unplaced"/>
</dbReference>
<dbReference type="FunCoup" id="A0A1U8ADZ7">
    <property type="interactions" value="2420"/>
</dbReference>
<dbReference type="PRINTS" id="PR00364">
    <property type="entry name" value="DISEASERSIST"/>
</dbReference>
<dbReference type="InterPro" id="IPR042197">
    <property type="entry name" value="Apaf_helical"/>
</dbReference>
<evidence type="ECO:0000259" key="4">
    <source>
        <dbReference type="PROSITE" id="PS51153"/>
    </source>
</evidence>
<dbReference type="SUPFAM" id="SSF52540">
    <property type="entry name" value="P-loop containing nucleoside triphosphate hydrolases"/>
    <property type="match status" value="1"/>
</dbReference>
<dbReference type="AlphaFoldDB" id="A0A1U8ADZ7"/>
<name>A0A1U8ADZ7_NELNU</name>
<evidence type="ECO:0000256" key="3">
    <source>
        <dbReference type="ARBA" id="ARBA00022821"/>
    </source>
</evidence>
<dbReference type="Gene3D" id="1.10.10.10">
    <property type="entry name" value="Winged helix-like DNA-binding domain superfamily/Winged helix DNA-binding domain"/>
    <property type="match status" value="1"/>
</dbReference>
<dbReference type="OMA" id="ECKGEAQ"/>
<dbReference type="PANTHER" id="PTHR36766:SF30">
    <property type="entry name" value="TIR-NBS TYPE DISEASE RESISTANCE PROTEIN-RELATED"/>
    <property type="match status" value="1"/>
</dbReference>
<dbReference type="SUPFAM" id="SSF52058">
    <property type="entry name" value="L domain-like"/>
    <property type="match status" value="1"/>
</dbReference>
<dbReference type="RefSeq" id="XP_010263758.1">
    <property type="nucleotide sequence ID" value="XM_010265456.2"/>
</dbReference>
<dbReference type="PANTHER" id="PTHR36766">
    <property type="entry name" value="PLANT BROAD-SPECTRUM MILDEW RESISTANCE PROTEIN RPW8"/>
    <property type="match status" value="1"/>
</dbReference>
<dbReference type="InterPro" id="IPR036388">
    <property type="entry name" value="WH-like_DNA-bd_sf"/>
</dbReference>
<keyword evidence="5" id="KW-1185">Reference proteome</keyword>
<dbReference type="GeneID" id="104601942"/>
<dbReference type="InterPro" id="IPR032675">
    <property type="entry name" value="LRR_dom_sf"/>
</dbReference>
<evidence type="ECO:0000256" key="1">
    <source>
        <dbReference type="ARBA" id="ARBA00008894"/>
    </source>
</evidence>
<dbReference type="eggNOG" id="ENOG502QU6E">
    <property type="taxonomic scope" value="Eukaryota"/>
</dbReference>
<gene>
    <name evidence="6" type="primary">LOC104601942</name>
</gene>
<dbReference type="Pfam" id="PF05659">
    <property type="entry name" value="RPW8"/>
    <property type="match status" value="1"/>
</dbReference>
<dbReference type="InParanoid" id="A0A1U8ADZ7"/>
<dbReference type="Pfam" id="PF23598">
    <property type="entry name" value="LRR_14"/>
    <property type="match status" value="1"/>
</dbReference>
<dbReference type="Pfam" id="PF00931">
    <property type="entry name" value="NB-ARC"/>
    <property type="match status" value="1"/>
</dbReference>
<comment type="similarity">
    <text evidence="1">Belongs to the disease resistance NB-LRR family.</text>
</comment>
<keyword evidence="3" id="KW-0611">Plant defense</keyword>
<proteinExistence type="inferred from homology"/>
<dbReference type="KEGG" id="nnu:104601942"/>